<feature type="compositionally biased region" description="Basic and acidic residues" evidence="1">
    <location>
        <begin position="34"/>
        <end position="46"/>
    </location>
</feature>
<dbReference type="Proteomes" id="UP000322234">
    <property type="component" value="Unassembled WGS sequence"/>
</dbReference>
<keyword evidence="3" id="KW-1185">Reference proteome</keyword>
<organism evidence="2 3">
    <name type="scientific">Bos mutus</name>
    <name type="common">wild yak</name>
    <dbReference type="NCBI Taxonomy" id="72004"/>
    <lineage>
        <taxon>Eukaryota</taxon>
        <taxon>Metazoa</taxon>
        <taxon>Chordata</taxon>
        <taxon>Craniata</taxon>
        <taxon>Vertebrata</taxon>
        <taxon>Euteleostomi</taxon>
        <taxon>Mammalia</taxon>
        <taxon>Eutheria</taxon>
        <taxon>Laurasiatheria</taxon>
        <taxon>Artiodactyla</taxon>
        <taxon>Ruminantia</taxon>
        <taxon>Pecora</taxon>
        <taxon>Bovidae</taxon>
        <taxon>Bovinae</taxon>
        <taxon>Bos</taxon>
    </lineage>
</organism>
<protein>
    <submittedName>
        <fullName evidence="2">Uncharacterized protein</fullName>
    </submittedName>
</protein>
<sequence>MVVDLASDSNHGDGGGGVGNHGDGGSDSGSGDAPRIDGTHDNHQEKSVAFAVMEMLSHPSRSPKHGRQTGSICSPDENHPAAMVQSSVLSQKELRREPQLKPFMLAHTPTWLPDGNGVPPSARIHISPKEQQVPIV</sequence>
<proteinExistence type="predicted"/>
<evidence type="ECO:0000313" key="2">
    <source>
        <dbReference type="EMBL" id="MXQ93610.1"/>
    </source>
</evidence>
<dbReference type="AlphaFoldDB" id="A0A6B0RU83"/>
<evidence type="ECO:0000313" key="3">
    <source>
        <dbReference type="Proteomes" id="UP000322234"/>
    </source>
</evidence>
<gene>
    <name evidence="2" type="ORF">E5288_WYG022296</name>
</gene>
<feature type="compositionally biased region" description="Gly residues" evidence="1">
    <location>
        <begin position="12"/>
        <end position="28"/>
    </location>
</feature>
<comment type="caution">
    <text evidence="2">The sequence shown here is derived from an EMBL/GenBank/DDBJ whole genome shotgun (WGS) entry which is preliminary data.</text>
</comment>
<feature type="region of interest" description="Disordered" evidence="1">
    <location>
        <begin position="1"/>
        <end position="80"/>
    </location>
</feature>
<feature type="region of interest" description="Disordered" evidence="1">
    <location>
        <begin position="114"/>
        <end position="136"/>
    </location>
</feature>
<reference evidence="2" key="1">
    <citation type="submission" date="2019-10" db="EMBL/GenBank/DDBJ databases">
        <title>The sequence and de novo assembly of the wild yak genome.</title>
        <authorList>
            <person name="Liu Y."/>
        </authorList>
    </citation>
    <scope>NUCLEOTIDE SEQUENCE [LARGE SCALE GENOMIC DNA]</scope>
    <source>
        <strain evidence="2">WY2019</strain>
    </source>
</reference>
<evidence type="ECO:0000256" key="1">
    <source>
        <dbReference type="SAM" id="MobiDB-lite"/>
    </source>
</evidence>
<accession>A0A6B0RU83</accession>
<dbReference type="EMBL" id="VBQZ03000096">
    <property type="protein sequence ID" value="MXQ93610.1"/>
    <property type="molecule type" value="Genomic_DNA"/>
</dbReference>
<name>A0A6B0RU83_9CETA</name>